<dbReference type="SUPFAM" id="SSF111369">
    <property type="entry name" value="HlyD-like secretion proteins"/>
    <property type="match status" value="1"/>
</dbReference>
<accession>A0AA35XDX7</accession>
<dbReference type="PANTHER" id="PTHR30386:SF26">
    <property type="entry name" value="TRANSPORT PROTEIN COMB"/>
    <property type="match status" value="1"/>
</dbReference>
<keyword evidence="2 6" id="KW-0812">Transmembrane</keyword>
<evidence type="ECO:0008006" key="9">
    <source>
        <dbReference type="Google" id="ProtNLM"/>
    </source>
</evidence>
<dbReference type="InterPro" id="IPR050739">
    <property type="entry name" value="MFP"/>
</dbReference>
<sequence length="381" mass="41568">MVAGIVAVVIVAVIVGAAVFFFILRDDESGEGDVSAVALSAAPVVRADAVVVPIRSASLGMPMGGMVSDVLVRENDAVEEGQLLVRIDDTDAAFAIERAENTAASARADLETLKISIEKERELDDEARPGRLEQARSALQSAQERYMHLSGANRRAGARVSAEGALMEAKYTEAIASAEMRVEQAEMALLKAMGVASTRGIAETPESRAFVAARDARIAKARLAIVDLQNVLDDARDFNNIEQDAQDAIIVATALLANAERDLEVTVIEMAESNRVAQDAYLDAEFHWRSLHNHYLGIQLTSDELHKDPKTLFEEWGVDLESVFDRDNLSFPNNVLEDDPATRWNELKLFAMLGARALQRSYGNLPGCHRTSRNAMHRKGV</sequence>
<evidence type="ECO:0000313" key="7">
    <source>
        <dbReference type="EMBL" id="CAI8053904.1"/>
    </source>
</evidence>
<evidence type="ECO:0000256" key="1">
    <source>
        <dbReference type="ARBA" id="ARBA00004167"/>
    </source>
</evidence>
<evidence type="ECO:0000256" key="2">
    <source>
        <dbReference type="ARBA" id="ARBA00022692"/>
    </source>
</evidence>
<dbReference type="Gene3D" id="2.40.50.100">
    <property type="match status" value="1"/>
</dbReference>
<keyword evidence="3 6" id="KW-1133">Transmembrane helix</keyword>
<feature type="coiled-coil region" evidence="5">
    <location>
        <begin position="96"/>
        <end position="188"/>
    </location>
</feature>
<protein>
    <recommendedName>
        <fullName evidence="9">Membrane fusion protein biotin-lipoyl like domain-containing protein</fullName>
    </recommendedName>
</protein>
<evidence type="ECO:0000256" key="3">
    <source>
        <dbReference type="ARBA" id="ARBA00022989"/>
    </source>
</evidence>
<feature type="transmembrane region" description="Helical" evidence="6">
    <location>
        <begin position="6"/>
        <end position="24"/>
    </location>
</feature>
<dbReference type="AlphaFoldDB" id="A0AA35XDX7"/>
<evidence type="ECO:0000256" key="4">
    <source>
        <dbReference type="ARBA" id="ARBA00023136"/>
    </source>
</evidence>
<gene>
    <name evidence="7" type="ORF">GBAR_LOCUS29458</name>
</gene>
<dbReference type="GO" id="GO:0016020">
    <property type="term" value="C:membrane"/>
    <property type="evidence" value="ECO:0007669"/>
    <property type="project" value="UniProtKB-SubCell"/>
</dbReference>
<evidence type="ECO:0000313" key="8">
    <source>
        <dbReference type="Proteomes" id="UP001174909"/>
    </source>
</evidence>
<reference evidence="7" key="1">
    <citation type="submission" date="2023-03" db="EMBL/GenBank/DDBJ databases">
        <authorList>
            <person name="Steffen K."/>
            <person name="Cardenas P."/>
        </authorList>
    </citation>
    <scope>NUCLEOTIDE SEQUENCE</scope>
</reference>
<name>A0AA35XDX7_GEOBA</name>
<evidence type="ECO:0000256" key="5">
    <source>
        <dbReference type="SAM" id="Coils"/>
    </source>
</evidence>
<keyword evidence="5" id="KW-0175">Coiled coil</keyword>
<proteinExistence type="predicted"/>
<dbReference type="PANTHER" id="PTHR30386">
    <property type="entry name" value="MEMBRANE FUSION SUBUNIT OF EMRAB-TOLC MULTIDRUG EFFLUX PUMP"/>
    <property type="match status" value="1"/>
</dbReference>
<dbReference type="EMBL" id="CASHTH010004130">
    <property type="protein sequence ID" value="CAI8053904.1"/>
    <property type="molecule type" value="Genomic_DNA"/>
</dbReference>
<organism evidence="7 8">
    <name type="scientific">Geodia barretti</name>
    <name type="common">Barrett's horny sponge</name>
    <dbReference type="NCBI Taxonomy" id="519541"/>
    <lineage>
        <taxon>Eukaryota</taxon>
        <taxon>Metazoa</taxon>
        <taxon>Porifera</taxon>
        <taxon>Demospongiae</taxon>
        <taxon>Heteroscleromorpha</taxon>
        <taxon>Tetractinellida</taxon>
        <taxon>Astrophorina</taxon>
        <taxon>Geodiidae</taxon>
        <taxon>Geodia</taxon>
    </lineage>
</organism>
<keyword evidence="4 6" id="KW-0472">Membrane</keyword>
<keyword evidence="8" id="KW-1185">Reference proteome</keyword>
<comment type="caution">
    <text evidence="7">The sequence shown here is derived from an EMBL/GenBank/DDBJ whole genome shotgun (WGS) entry which is preliminary data.</text>
</comment>
<comment type="subcellular location">
    <subcellularLocation>
        <location evidence="1">Membrane</location>
        <topology evidence="1">Single-pass membrane protein</topology>
    </subcellularLocation>
</comment>
<dbReference type="Proteomes" id="UP001174909">
    <property type="component" value="Unassembled WGS sequence"/>
</dbReference>
<evidence type="ECO:0000256" key="6">
    <source>
        <dbReference type="SAM" id="Phobius"/>
    </source>
</evidence>